<dbReference type="PANTHER" id="PTHR37299:SF1">
    <property type="entry name" value="STAGE 0 SPORULATION PROTEIN A HOMOLOG"/>
    <property type="match status" value="1"/>
</dbReference>
<evidence type="ECO:0000256" key="1">
    <source>
        <dbReference type="SAM" id="Phobius"/>
    </source>
</evidence>
<sequence>MILVPWSLVALAQAGQGYFVAAYRGHAQDWWPTLGYAAAIYSIWALLSWPIVGAALAIERRIKPWWARIAAYLLLWPATVYAHVLLFGLVYWPVYRSARAATRGEMADIMFVRNFDTNTMLYLALVAGTIVWVCWPRRPREAAPRTDAIEIRSRGRLTRIPLDTIDWIGAAGDYAEIHAAGRTMLIEESLASLAERLPAAEFARIHRGALIRIDRVREIAPIGRGDAHVRLIGGEQLRLSRRFRDNLAALLDPRSAPAEPAE</sequence>
<accession>Q1GSB5</accession>
<keyword evidence="1" id="KW-1133">Transmembrane helix</keyword>
<dbReference type="InterPro" id="IPR046947">
    <property type="entry name" value="LytR-like"/>
</dbReference>
<reference evidence="3 4" key="1">
    <citation type="journal article" date="2009" name="Proc. Natl. Acad. Sci. U.S.A.">
        <title>The genomic basis of trophic strategy in marine bacteria.</title>
        <authorList>
            <person name="Lauro F.M."/>
            <person name="McDougald D."/>
            <person name="Thomas T."/>
            <person name="Williams T.J."/>
            <person name="Egan S."/>
            <person name="Rice S."/>
            <person name="DeMaere M.Z."/>
            <person name="Ting L."/>
            <person name="Ertan H."/>
            <person name="Johnson J."/>
            <person name="Ferriera S."/>
            <person name="Lapidus A."/>
            <person name="Anderson I."/>
            <person name="Kyrpides N."/>
            <person name="Munk A.C."/>
            <person name="Detter C."/>
            <person name="Han C.S."/>
            <person name="Brown M.V."/>
            <person name="Robb F.T."/>
            <person name="Kjelleberg S."/>
            <person name="Cavicchioli R."/>
        </authorList>
    </citation>
    <scope>NUCLEOTIDE SEQUENCE [LARGE SCALE GENOMIC DNA]</scope>
    <source>
        <strain evidence="4">DSM 13593 / LMG 18877 / RB2256</strain>
    </source>
</reference>
<dbReference type="GO" id="GO:0003677">
    <property type="term" value="F:DNA binding"/>
    <property type="evidence" value="ECO:0007669"/>
    <property type="project" value="InterPro"/>
</dbReference>
<dbReference type="Pfam" id="PF04397">
    <property type="entry name" value="LytTR"/>
    <property type="match status" value="1"/>
</dbReference>
<dbReference type="InterPro" id="IPR007492">
    <property type="entry name" value="LytTR_DNA-bd_dom"/>
</dbReference>
<evidence type="ECO:0000313" key="3">
    <source>
        <dbReference type="EMBL" id="ABF53457.1"/>
    </source>
</evidence>
<feature type="domain" description="HTH LytTR-type" evidence="2">
    <location>
        <begin position="149"/>
        <end position="253"/>
    </location>
</feature>
<organism evidence="3 4">
    <name type="scientific">Sphingopyxis alaskensis (strain DSM 13593 / LMG 18877 / RB2256)</name>
    <name type="common">Sphingomonas alaskensis</name>
    <dbReference type="NCBI Taxonomy" id="317655"/>
    <lineage>
        <taxon>Bacteria</taxon>
        <taxon>Pseudomonadati</taxon>
        <taxon>Pseudomonadota</taxon>
        <taxon>Alphaproteobacteria</taxon>
        <taxon>Sphingomonadales</taxon>
        <taxon>Sphingomonadaceae</taxon>
        <taxon>Sphingopyxis</taxon>
    </lineage>
</organism>
<dbReference type="Gene3D" id="2.40.50.1020">
    <property type="entry name" value="LytTr DNA-binding domain"/>
    <property type="match status" value="1"/>
</dbReference>
<dbReference type="STRING" id="317655.Sala_1744"/>
<gene>
    <name evidence="3" type="ordered locus">Sala_1744</name>
</gene>
<protein>
    <submittedName>
        <fullName evidence="3">Response regulator receiver protein</fullName>
    </submittedName>
</protein>
<dbReference type="PROSITE" id="PS50930">
    <property type="entry name" value="HTH_LYTTR"/>
    <property type="match status" value="1"/>
</dbReference>
<feature type="transmembrane region" description="Helical" evidence="1">
    <location>
        <begin position="70"/>
        <end position="92"/>
    </location>
</feature>
<evidence type="ECO:0000313" key="4">
    <source>
        <dbReference type="Proteomes" id="UP000006578"/>
    </source>
</evidence>
<keyword evidence="1" id="KW-0812">Transmembrane</keyword>
<keyword evidence="1" id="KW-0472">Membrane</keyword>
<dbReference type="EMBL" id="CP000356">
    <property type="protein sequence ID" value="ABF53457.1"/>
    <property type="molecule type" value="Genomic_DNA"/>
</dbReference>
<dbReference type="KEGG" id="sal:Sala_1744"/>
<dbReference type="Proteomes" id="UP000006578">
    <property type="component" value="Chromosome"/>
</dbReference>
<proteinExistence type="predicted"/>
<name>Q1GSB5_SPHAL</name>
<dbReference type="eggNOG" id="COG3279">
    <property type="taxonomic scope" value="Bacteria"/>
</dbReference>
<evidence type="ECO:0000259" key="2">
    <source>
        <dbReference type="PROSITE" id="PS50930"/>
    </source>
</evidence>
<dbReference type="GO" id="GO:0000156">
    <property type="term" value="F:phosphorelay response regulator activity"/>
    <property type="evidence" value="ECO:0007669"/>
    <property type="project" value="InterPro"/>
</dbReference>
<dbReference type="PANTHER" id="PTHR37299">
    <property type="entry name" value="TRANSCRIPTIONAL REGULATOR-RELATED"/>
    <property type="match status" value="1"/>
</dbReference>
<dbReference type="HOGENOM" id="CLU_1061313_0_0_5"/>
<keyword evidence="4" id="KW-1185">Reference proteome</keyword>
<dbReference type="SMART" id="SM00850">
    <property type="entry name" value="LytTR"/>
    <property type="match status" value="1"/>
</dbReference>
<dbReference type="AlphaFoldDB" id="Q1GSB5"/>
<feature type="transmembrane region" description="Helical" evidence="1">
    <location>
        <begin position="33"/>
        <end position="58"/>
    </location>
</feature>
<feature type="transmembrane region" description="Helical" evidence="1">
    <location>
        <begin position="119"/>
        <end position="135"/>
    </location>
</feature>